<evidence type="ECO:0000256" key="7">
    <source>
        <dbReference type="ARBA" id="ARBA00022801"/>
    </source>
</evidence>
<evidence type="ECO:0000256" key="17">
    <source>
        <dbReference type="ARBA" id="ARBA00030634"/>
    </source>
</evidence>
<evidence type="ECO:0000256" key="8">
    <source>
        <dbReference type="ARBA" id="ARBA00022842"/>
    </source>
</evidence>
<comment type="catalytic activity">
    <reaction evidence="23">
        <text>N(6)-methyl-dATP + H2O = N(6)-methyl-dAMP + diphosphate + H(+)</text>
        <dbReference type="Rhea" id="RHEA:67604"/>
        <dbReference type="ChEBI" id="CHEBI:15377"/>
        <dbReference type="ChEBI" id="CHEBI:15378"/>
        <dbReference type="ChEBI" id="CHEBI:33019"/>
        <dbReference type="ChEBI" id="CHEBI:169976"/>
        <dbReference type="ChEBI" id="CHEBI:172872"/>
    </reaction>
    <physiologicalReaction direction="left-to-right" evidence="23">
        <dbReference type="Rhea" id="RHEA:67605"/>
    </physiologicalReaction>
</comment>
<dbReference type="InterPro" id="IPR003563">
    <property type="entry name" value="8ODP"/>
</dbReference>
<evidence type="ECO:0000256" key="11">
    <source>
        <dbReference type="ARBA" id="ARBA00024459"/>
    </source>
</evidence>
<evidence type="ECO:0000256" key="25">
    <source>
        <dbReference type="RuleBase" id="RU003476"/>
    </source>
</evidence>
<comment type="catalytic activity">
    <reaction evidence="13">
        <text>2-oxo-ATP + H2O = 2-oxo-AMP + diphosphate + H(+)</text>
        <dbReference type="Rhea" id="RHEA:67392"/>
        <dbReference type="ChEBI" id="CHEBI:15377"/>
        <dbReference type="ChEBI" id="CHEBI:15378"/>
        <dbReference type="ChEBI" id="CHEBI:33019"/>
        <dbReference type="ChEBI" id="CHEBI:71395"/>
        <dbReference type="ChEBI" id="CHEBI:172878"/>
    </reaction>
    <physiologicalReaction direction="left-to-right" evidence="13">
        <dbReference type="Rhea" id="RHEA:67393"/>
    </physiologicalReaction>
</comment>
<comment type="catalytic activity">
    <reaction evidence="10">
        <text>8-oxo-dATP + H2O = 8-oxo-dAMP + diphosphate + H(+)</text>
        <dbReference type="Rhea" id="RHEA:65396"/>
        <dbReference type="ChEBI" id="CHEBI:15377"/>
        <dbReference type="ChEBI" id="CHEBI:15378"/>
        <dbReference type="ChEBI" id="CHEBI:33019"/>
        <dbReference type="ChEBI" id="CHEBI:71361"/>
        <dbReference type="ChEBI" id="CHEBI:172871"/>
    </reaction>
    <physiologicalReaction direction="left-to-right" evidence="10">
        <dbReference type="Rhea" id="RHEA:65397"/>
    </physiologicalReaction>
</comment>
<comment type="subunit">
    <text evidence="4">Monomer.</text>
</comment>
<evidence type="ECO:0000256" key="1">
    <source>
        <dbReference type="ARBA" id="ARBA00001946"/>
    </source>
</evidence>
<evidence type="ECO:0000256" key="15">
    <source>
        <dbReference type="ARBA" id="ARBA00026218"/>
    </source>
</evidence>
<evidence type="ECO:0000313" key="28">
    <source>
        <dbReference type="Proteomes" id="UP000176494"/>
    </source>
</evidence>
<evidence type="ECO:0000256" key="5">
    <source>
        <dbReference type="ARBA" id="ARBA00022490"/>
    </source>
</evidence>
<sequence>MSEKRKILTLCLVTNHPQVLLGLKKRGFGEGRWNGFGGKVEKGETIEAAAIREMREEAGLEVSDLEQRGVIDFCFRHKPGEVLEVHIFHTANFTGELVESEEMRPKWFHIDEIPFAEMWADDPHWFPLFLRGRKFRGRFLFDEEDKVLEKYLEEVTNF</sequence>
<comment type="similarity">
    <text evidence="3 25">Belongs to the Nudix hydrolase family.</text>
</comment>
<dbReference type="PROSITE" id="PS51462">
    <property type="entry name" value="NUDIX"/>
    <property type="match status" value="1"/>
</dbReference>
<dbReference type="InterPro" id="IPR015797">
    <property type="entry name" value="NUDIX_hydrolase-like_dom_sf"/>
</dbReference>
<evidence type="ECO:0000256" key="19">
    <source>
        <dbReference type="ARBA" id="ARBA00031927"/>
    </source>
</evidence>
<comment type="catalytic activity">
    <reaction evidence="21">
        <text>N(6)-methyl-ATP + H2O = N(6)-methyl-AMP + diphosphate + H(+)</text>
        <dbReference type="Rhea" id="RHEA:67608"/>
        <dbReference type="ChEBI" id="CHEBI:15377"/>
        <dbReference type="ChEBI" id="CHEBI:15378"/>
        <dbReference type="ChEBI" id="CHEBI:33019"/>
        <dbReference type="ChEBI" id="CHEBI:144842"/>
        <dbReference type="ChEBI" id="CHEBI:172873"/>
    </reaction>
    <physiologicalReaction direction="left-to-right" evidence="21">
        <dbReference type="Rhea" id="RHEA:67609"/>
    </physiologicalReaction>
</comment>
<keyword evidence="8" id="KW-0460">Magnesium</keyword>
<evidence type="ECO:0000256" key="4">
    <source>
        <dbReference type="ARBA" id="ARBA00011245"/>
    </source>
</evidence>
<dbReference type="GO" id="GO:0008413">
    <property type="term" value="F:8-oxo-7,8-dihydroguanosine triphosphate pyrophosphatase activity"/>
    <property type="evidence" value="ECO:0007669"/>
    <property type="project" value="InterPro"/>
</dbReference>
<dbReference type="GO" id="GO:0003723">
    <property type="term" value="F:RNA binding"/>
    <property type="evidence" value="ECO:0007669"/>
    <property type="project" value="UniProtKB-KW"/>
</dbReference>
<dbReference type="GO" id="GO:0005737">
    <property type="term" value="C:cytoplasm"/>
    <property type="evidence" value="ECO:0007669"/>
    <property type="project" value="UniProtKB-SubCell"/>
</dbReference>
<evidence type="ECO:0000256" key="13">
    <source>
        <dbReference type="ARBA" id="ARBA00024596"/>
    </source>
</evidence>
<dbReference type="PRINTS" id="PR01403">
    <property type="entry name" value="8OXTPHPHTASE"/>
</dbReference>
<comment type="caution">
    <text evidence="27">The sequence shown here is derived from an EMBL/GenBank/DDBJ whole genome shotgun (WGS) entry which is preliminary data.</text>
</comment>
<dbReference type="EC" id="3.6.1.56" evidence="14"/>
<gene>
    <name evidence="27" type="ORF">A2114_01150</name>
</gene>
<dbReference type="PANTHER" id="PTHR43758:SF2">
    <property type="entry name" value="OXIDIZED PURINE NUCLEOSIDE TRIPHOSPHATE HYDROLASE"/>
    <property type="match status" value="1"/>
</dbReference>
<dbReference type="GO" id="GO:0008828">
    <property type="term" value="F:dATP diphosphatase activity"/>
    <property type="evidence" value="ECO:0007669"/>
    <property type="project" value="UniProtKB-EC"/>
</dbReference>
<evidence type="ECO:0000256" key="10">
    <source>
        <dbReference type="ARBA" id="ARBA00024448"/>
    </source>
</evidence>
<keyword evidence="9" id="KW-0694">RNA-binding</keyword>
<dbReference type="AlphaFoldDB" id="A0A1G2Q8L6"/>
<evidence type="ECO:0000256" key="20">
    <source>
        <dbReference type="ARBA" id="ARBA00032071"/>
    </source>
</evidence>
<proteinExistence type="inferred from homology"/>
<comment type="catalytic activity">
    <reaction evidence="22">
        <text>O(6)-methyl-dGTP + H2O = O(6)-methyl-dGMP + diphosphate + H(+)</text>
        <dbReference type="Rhea" id="RHEA:67600"/>
        <dbReference type="ChEBI" id="CHEBI:15377"/>
        <dbReference type="ChEBI" id="CHEBI:15378"/>
        <dbReference type="ChEBI" id="CHEBI:33019"/>
        <dbReference type="ChEBI" id="CHEBI:169974"/>
        <dbReference type="ChEBI" id="CHEBI:169975"/>
    </reaction>
    <physiologicalReaction direction="left-to-right" evidence="22">
        <dbReference type="Rhea" id="RHEA:67601"/>
    </physiologicalReaction>
</comment>
<keyword evidence="6" id="KW-0479">Metal-binding</keyword>
<comment type="cofactor">
    <cofactor evidence="1">
        <name>Mg(2+)</name>
        <dbReference type="ChEBI" id="CHEBI:18420"/>
    </cofactor>
</comment>
<evidence type="ECO:0000256" key="6">
    <source>
        <dbReference type="ARBA" id="ARBA00022723"/>
    </source>
</evidence>
<organism evidence="27 28">
    <name type="scientific">Candidatus Vogelbacteria bacterium GWA1_51_14</name>
    <dbReference type="NCBI Taxonomy" id="1802435"/>
    <lineage>
        <taxon>Bacteria</taxon>
        <taxon>Candidatus Vogeliibacteriota</taxon>
    </lineage>
</organism>
<dbReference type="EMBL" id="MHTG01000028">
    <property type="protein sequence ID" value="OHA56854.1"/>
    <property type="molecule type" value="Genomic_DNA"/>
</dbReference>
<evidence type="ECO:0000256" key="2">
    <source>
        <dbReference type="ARBA" id="ARBA00004496"/>
    </source>
</evidence>
<evidence type="ECO:0000259" key="26">
    <source>
        <dbReference type="PROSITE" id="PS51462"/>
    </source>
</evidence>
<comment type="subcellular location">
    <subcellularLocation>
        <location evidence="2">Cytoplasm</location>
    </subcellularLocation>
</comment>
<comment type="function">
    <text evidence="24">Oxidized purine nucleoside triphosphate hydrolase which is a prominent sanitizer of the oxidized nucleotide pool. Catalyzes the hydrolysis of 2-oxo-dATP (2-hydroxy-dATP) into 2-oxo-dAMP. Also has a significant hydrolase activity toward 2-oxo-ATP, 8-oxo-dGTP and 8-oxo-dATP. Through the hydrolysis of oxidized purine nucleoside triphosphates, prevents their incorporation into DNA and the subsequent transversions A:T to C:G and G:C to T:A. Also catalyzes the hydrolysis of methylated purine nucleoside triphosphate preventing their integration into DNA. Through this antimutagenic activity protects cells from oxidative stress.</text>
</comment>
<dbReference type="Pfam" id="PF00293">
    <property type="entry name" value="NUDIX"/>
    <property type="match status" value="1"/>
</dbReference>
<evidence type="ECO:0000256" key="3">
    <source>
        <dbReference type="ARBA" id="ARBA00005582"/>
    </source>
</evidence>
<dbReference type="STRING" id="1802435.A2114_01150"/>
<reference evidence="27 28" key="1">
    <citation type="journal article" date="2016" name="Nat. Commun.">
        <title>Thousands of microbial genomes shed light on interconnected biogeochemical processes in an aquifer system.</title>
        <authorList>
            <person name="Anantharaman K."/>
            <person name="Brown C.T."/>
            <person name="Hug L.A."/>
            <person name="Sharon I."/>
            <person name="Castelle C.J."/>
            <person name="Probst A.J."/>
            <person name="Thomas B.C."/>
            <person name="Singh A."/>
            <person name="Wilkins M.J."/>
            <person name="Karaoz U."/>
            <person name="Brodie E.L."/>
            <person name="Williams K.H."/>
            <person name="Hubbard S.S."/>
            <person name="Banfield J.F."/>
        </authorList>
    </citation>
    <scope>NUCLEOTIDE SEQUENCE [LARGE SCALE GENOMIC DNA]</scope>
</reference>
<evidence type="ECO:0000256" key="16">
    <source>
        <dbReference type="ARBA" id="ARBA00029673"/>
    </source>
</evidence>
<dbReference type="GO" id="GO:0042262">
    <property type="term" value="P:DNA protection"/>
    <property type="evidence" value="ECO:0007669"/>
    <property type="project" value="InterPro"/>
</dbReference>
<protein>
    <recommendedName>
        <fullName evidence="15">Oxidized purine nucleoside triphosphate hydrolase</fullName>
        <ecNumber evidence="14">3.6.1.56</ecNumber>
    </recommendedName>
    <alternativeName>
        <fullName evidence="19">2-hydroxy-dATP diphosphatase</fullName>
    </alternativeName>
    <alternativeName>
        <fullName evidence="18">7,8-dihydro-8-oxoguanine triphosphatase</fullName>
    </alternativeName>
    <alternativeName>
        <fullName evidence="17">8-oxo-dGTPase</fullName>
    </alternativeName>
    <alternativeName>
        <fullName evidence="20">Methylated purine nucleoside triphosphate hydrolase</fullName>
    </alternativeName>
    <alternativeName>
        <fullName evidence="16">Nucleoside diphosphate-linked moiety X motif 1</fullName>
    </alternativeName>
</protein>
<dbReference type="PRINTS" id="PR00502">
    <property type="entry name" value="NUDIXFAMILY"/>
</dbReference>
<accession>A0A1G2Q8L6</accession>
<evidence type="ECO:0000256" key="14">
    <source>
        <dbReference type="ARBA" id="ARBA00026103"/>
    </source>
</evidence>
<dbReference type="InterPro" id="IPR020084">
    <property type="entry name" value="NUDIX_hydrolase_CS"/>
</dbReference>
<dbReference type="GO" id="GO:0046872">
    <property type="term" value="F:metal ion binding"/>
    <property type="evidence" value="ECO:0007669"/>
    <property type="project" value="UniProtKB-KW"/>
</dbReference>
<evidence type="ECO:0000256" key="24">
    <source>
        <dbReference type="ARBA" id="ARBA00053094"/>
    </source>
</evidence>
<evidence type="ECO:0000256" key="18">
    <source>
        <dbReference type="ARBA" id="ARBA00030682"/>
    </source>
</evidence>
<comment type="catalytic activity">
    <reaction evidence="12">
        <text>8-oxo-dGTP + H2O = 8-oxo-dGMP + diphosphate + H(+)</text>
        <dbReference type="Rhea" id="RHEA:31575"/>
        <dbReference type="ChEBI" id="CHEBI:15377"/>
        <dbReference type="ChEBI" id="CHEBI:15378"/>
        <dbReference type="ChEBI" id="CHEBI:33019"/>
        <dbReference type="ChEBI" id="CHEBI:63224"/>
        <dbReference type="ChEBI" id="CHEBI:77896"/>
    </reaction>
    <physiologicalReaction direction="left-to-right" evidence="12">
        <dbReference type="Rhea" id="RHEA:31576"/>
    </physiologicalReaction>
</comment>
<dbReference type="InterPro" id="IPR020476">
    <property type="entry name" value="Nudix_hydrolase"/>
</dbReference>
<dbReference type="Gene3D" id="3.90.79.10">
    <property type="entry name" value="Nucleoside Triphosphate Pyrophosphohydrolase"/>
    <property type="match status" value="1"/>
</dbReference>
<evidence type="ECO:0000256" key="12">
    <source>
        <dbReference type="ARBA" id="ARBA00024486"/>
    </source>
</evidence>
<evidence type="ECO:0000256" key="9">
    <source>
        <dbReference type="ARBA" id="ARBA00022884"/>
    </source>
</evidence>
<evidence type="ECO:0000256" key="23">
    <source>
        <dbReference type="ARBA" id="ARBA00049032"/>
    </source>
</evidence>
<comment type="catalytic activity">
    <reaction evidence="11">
        <text>2-oxo-dATP + H2O = 2-oxo-dAMP + diphosphate + H(+)</text>
        <dbReference type="Rhea" id="RHEA:31583"/>
        <dbReference type="ChEBI" id="CHEBI:15377"/>
        <dbReference type="ChEBI" id="CHEBI:15378"/>
        <dbReference type="ChEBI" id="CHEBI:33019"/>
        <dbReference type="ChEBI" id="CHEBI:63212"/>
        <dbReference type="ChEBI" id="CHEBI:77897"/>
        <dbReference type="EC" id="3.6.1.56"/>
    </reaction>
    <physiologicalReaction direction="left-to-right" evidence="11">
        <dbReference type="Rhea" id="RHEA:31584"/>
    </physiologicalReaction>
</comment>
<dbReference type="InterPro" id="IPR000086">
    <property type="entry name" value="NUDIX_hydrolase_dom"/>
</dbReference>
<keyword evidence="7 25" id="KW-0378">Hydrolase</keyword>
<name>A0A1G2Q8L6_9BACT</name>
<dbReference type="CDD" id="cd03427">
    <property type="entry name" value="NUDIX_MTH1_Nudt1"/>
    <property type="match status" value="1"/>
</dbReference>
<feature type="domain" description="Nudix hydrolase" evidence="26">
    <location>
        <begin position="4"/>
        <end position="134"/>
    </location>
</feature>
<dbReference type="PROSITE" id="PS00893">
    <property type="entry name" value="NUDIX_BOX"/>
    <property type="match status" value="1"/>
</dbReference>
<evidence type="ECO:0000256" key="21">
    <source>
        <dbReference type="ARBA" id="ARBA00048002"/>
    </source>
</evidence>
<dbReference type="Proteomes" id="UP000176494">
    <property type="component" value="Unassembled WGS sequence"/>
</dbReference>
<keyword evidence="5" id="KW-0963">Cytoplasm</keyword>
<evidence type="ECO:0000256" key="22">
    <source>
        <dbReference type="ARBA" id="ARBA00048894"/>
    </source>
</evidence>
<evidence type="ECO:0000313" key="27">
    <source>
        <dbReference type="EMBL" id="OHA56854.1"/>
    </source>
</evidence>
<dbReference type="SUPFAM" id="SSF55811">
    <property type="entry name" value="Nudix"/>
    <property type="match status" value="1"/>
</dbReference>
<dbReference type="PANTHER" id="PTHR43758">
    <property type="entry name" value="7,8-DIHYDRO-8-OXOGUANINE TRIPHOSPHATASE"/>
    <property type="match status" value="1"/>
</dbReference>